<dbReference type="GO" id="GO:0043546">
    <property type="term" value="F:molybdopterin cofactor binding"/>
    <property type="evidence" value="ECO:0007669"/>
    <property type="project" value="InterPro"/>
</dbReference>
<reference evidence="2 3" key="1">
    <citation type="journal article" date="2017" name="Genome Announc.">
        <title>Draft Genome Sequence of Romboutsia maritimum sp. nov. Strain CCRI-22766(T), Isolated from Coastal Estuarine Mud.</title>
        <authorList>
            <person name="Maheux A.F."/>
            <person name="Boudreau D.K."/>
            <person name="Berube E."/>
            <person name="Boissinot M."/>
            <person name="Raymond F."/>
            <person name="Brodeur S."/>
            <person name="Corbeil J."/>
            <person name="Brightwell G."/>
            <person name="Broda D."/>
            <person name="Omar R.F."/>
            <person name="Bergeron M.G."/>
        </authorList>
    </citation>
    <scope>NUCLEOTIDE SEQUENCE [LARGE SCALE GENOMIC DNA]</scope>
    <source>
        <strain evidence="2 3">CCRI-22766</strain>
    </source>
</reference>
<evidence type="ECO:0000259" key="1">
    <source>
        <dbReference type="Pfam" id="PF01568"/>
    </source>
</evidence>
<dbReference type="Pfam" id="PF01568">
    <property type="entry name" value="Molydop_binding"/>
    <property type="match status" value="1"/>
</dbReference>
<name>A0A371IQ67_9FIRM</name>
<protein>
    <recommendedName>
        <fullName evidence="1">Molybdopterin dinucleotide-binding domain-containing protein</fullName>
    </recommendedName>
</protein>
<dbReference type="SUPFAM" id="SSF50692">
    <property type="entry name" value="ADC-like"/>
    <property type="match status" value="1"/>
</dbReference>
<gene>
    <name evidence="2" type="ORF">CHF27_012420</name>
</gene>
<feature type="domain" description="Molybdopterin dinucleotide-binding" evidence="1">
    <location>
        <begin position="29"/>
        <end position="111"/>
    </location>
</feature>
<dbReference type="EMBL" id="NOJZ02000035">
    <property type="protein sequence ID" value="RDY22613.1"/>
    <property type="molecule type" value="Genomic_DNA"/>
</dbReference>
<sequence>MYKEQNYENKFRLLTNHSKDTLFSQHFMDKKGISKAYINEKMAINKSIRDKEVVSIKSKNGCIDVEINIDNSISDYVIQMYVGWWKKHGNPNYVTESNISDIGGQITYNETFIDIIKQN</sequence>
<proteinExistence type="predicted"/>
<dbReference type="InterPro" id="IPR006657">
    <property type="entry name" value="MoPterin_dinucl-bd_dom"/>
</dbReference>
<dbReference type="OrthoDB" id="9803192at2"/>
<dbReference type="AlphaFoldDB" id="A0A371IQ67"/>
<accession>A0A371IQ67</accession>
<organism evidence="2 3">
    <name type="scientific">Romboutsia maritimum</name>
    <dbReference type="NCBI Taxonomy" id="2020948"/>
    <lineage>
        <taxon>Bacteria</taxon>
        <taxon>Bacillati</taxon>
        <taxon>Bacillota</taxon>
        <taxon>Clostridia</taxon>
        <taxon>Peptostreptococcales</taxon>
        <taxon>Peptostreptococcaceae</taxon>
        <taxon>Romboutsia</taxon>
    </lineage>
</organism>
<evidence type="ECO:0000313" key="2">
    <source>
        <dbReference type="EMBL" id="RDY22613.1"/>
    </source>
</evidence>
<dbReference type="GO" id="GO:0016491">
    <property type="term" value="F:oxidoreductase activity"/>
    <property type="evidence" value="ECO:0007669"/>
    <property type="project" value="InterPro"/>
</dbReference>
<evidence type="ECO:0000313" key="3">
    <source>
        <dbReference type="Proteomes" id="UP000243494"/>
    </source>
</evidence>
<dbReference type="InterPro" id="IPR009010">
    <property type="entry name" value="Asp_de-COase-like_dom_sf"/>
</dbReference>
<keyword evidence="3" id="KW-1185">Reference proteome</keyword>
<dbReference type="Gene3D" id="2.40.40.20">
    <property type="match status" value="1"/>
</dbReference>
<dbReference type="Proteomes" id="UP000243494">
    <property type="component" value="Unassembled WGS sequence"/>
</dbReference>
<comment type="caution">
    <text evidence="2">The sequence shown here is derived from an EMBL/GenBank/DDBJ whole genome shotgun (WGS) entry which is preliminary data.</text>
</comment>